<dbReference type="EMBL" id="JARIHO010000169">
    <property type="protein sequence ID" value="KAJ7300431.1"/>
    <property type="molecule type" value="Genomic_DNA"/>
</dbReference>
<dbReference type="PANTHER" id="PTHR12905">
    <property type="entry name" value="METALLOPHOSPHOESTERASE"/>
    <property type="match status" value="1"/>
</dbReference>
<dbReference type="SUPFAM" id="SSF56300">
    <property type="entry name" value="Metallo-dependent phosphatases"/>
    <property type="match status" value="1"/>
</dbReference>
<dbReference type="InterPro" id="IPR051693">
    <property type="entry name" value="UPF0046_metallophosphoest"/>
</dbReference>
<proteinExistence type="predicted"/>
<dbReference type="PANTHER" id="PTHR12905:SF0">
    <property type="entry name" value="CALCINEURIN-LIKE PHOSPHOESTERASE DOMAIN-CONTAINING PROTEIN"/>
    <property type="match status" value="1"/>
</dbReference>
<dbReference type="Proteomes" id="UP001218218">
    <property type="component" value="Unassembled WGS sequence"/>
</dbReference>
<evidence type="ECO:0000313" key="2">
    <source>
        <dbReference type="EMBL" id="KAJ7300431.1"/>
    </source>
</evidence>
<dbReference type="GO" id="GO:0016787">
    <property type="term" value="F:hydrolase activity"/>
    <property type="evidence" value="ECO:0007669"/>
    <property type="project" value="InterPro"/>
</dbReference>
<dbReference type="AlphaFoldDB" id="A0AAD6YW90"/>
<gene>
    <name evidence="2" type="ORF">DFH08DRAFT_1090597</name>
</gene>
<dbReference type="InterPro" id="IPR029052">
    <property type="entry name" value="Metallo-depent_PP-like"/>
</dbReference>
<name>A0AAD6YW90_9AGAR</name>
<protein>
    <recommendedName>
        <fullName evidence="1">Calcineurin-like phosphoesterase domain-containing protein</fullName>
    </recommendedName>
</protein>
<reference evidence="2" key="1">
    <citation type="submission" date="2023-03" db="EMBL/GenBank/DDBJ databases">
        <title>Massive genome expansion in bonnet fungi (Mycena s.s.) driven by repeated elements and novel gene families across ecological guilds.</title>
        <authorList>
            <consortium name="Lawrence Berkeley National Laboratory"/>
            <person name="Harder C.B."/>
            <person name="Miyauchi S."/>
            <person name="Viragh M."/>
            <person name="Kuo A."/>
            <person name="Thoen E."/>
            <person name="Andreopoulos B."/>
            <person name="Lu D."/>
            <person name="Skrede I."/>
            <person name="Drula E."/>
            <person name="Henrissat B."/>
            <person name="Morin E."/>
            <person name="Kohler A."/>
            <person name="Barry K."/>
            <person name="LaButti K."/>
            <person name="Morin E."/>
            <person name="Salamov A."/>
            <person name="Lipzen A."/>
            <person name="Mereny Z."/>
            <person name="Hegedus B."/>
            <person name="Baldrian P."/>
            <person name="Stursova M."/>
            <person name="Weitz H."/>
            <person name="Taylor A."/>
            <person name="Grigoriev I.V."/>
            <person name="Nagy L.G."/>
            <person name="Martin F."/>
            <person name="Kauserud H."/>
        </authorList>
    </citation>
    <scope>NUCLEOTIDE SEQUENCE</scope>
    <source>
        <strain evidence="2">CBHHK002</strain>
    </source>
</reference>
<sequence>MEWLYALPHPLKIIVAGNHDLAVHREWYTGNWKSRPRRRAAVAEAILDLLKEPRAIVAGVVYLQDEKYTFRVHEGGKEWSVHGSPDVEAFVSRVPQTDILLTHSPPHHILDLNGAMPPTPSGCPVLAACLLTGALRPRLHVFGHIHEARGAYVHVWGQEGDHDLGAQNASQLHVHGILQEDGVKSERVPPVETLSAGDHGQTVFVNAANSPPRGGRKVPAGEPGVEPVVVDLLEEGE</sequence>
<organism evidence="2 3">
    <name type="scientific">Mycena albidolilacea</name>
    <dbReference type="NCBI Taxonomy" id="1033008"/>
    <lineage>
        <taxon>Eukaryota</taxon>
        <taxon>Fungi</taxon>
        <taxon>Dikarya</taxon>
        <taxon>Basidiomycota</taxon>
        <taxon>Agaricomycotina</taxon>
        <taxon>Agaricomycetes</taxon>
        <taxon>Agaricomycetidae</taxon>
        <taxon>Agaricales</taxon>
        <taxon>Marasmiineae</taxon>
        <taxon>Mycenaceae</taxon>
        <taxon>Mycena</taxon>
    </lineage>
</organism>
<accession>A0AAD6YW90</accession>
<feature type="domain" description="Calcineurin-like phosphoesterase" evidence="1">
    <location>
        <begin position="9"/>
        <end position="147"/>
    </location>
</feature>
<evidence type="ECO:0000313" key="3">
    <source>
        <dbReference type="Proteomes" id="UP001218218"/>
    </source>
</evidence>
<dbReference type="InterPro" id="IPR004843">
    <property type="entry name" value="Calcineurin-like_PHP"/>
</dbReference>
<evidence type="ECO:0000259" key="1">
    <source>
        <dbReference type="Pfam" id="PF00149"/>
    </source>
</evidence>
<keyword evidence="3" id="KW-1185">Reference proteome</keyword>
<dbReference type="Pfam" id="PF00149">
    <property type="entry name" value="Metallophos"/>
    <property type="match status" value="1"/>
</dbReference>
<dbReference type="Gene3D" id="3.60.21.10">
    <property type="match status" value="1"/>
</dbReference>
<comment type="caution">
    <text evidence="2">The sequence shown here is derived from an EMBL/GenBank/DDBJ whole genome shotgun (WGS) entry which is preliminary data.</text>
</comment>